<evidence type="ECO:0008006" key="3">
    <source>
        <dbReference type="Google" id="ProtNLM"/>
    </source>
</evidence>
<organism evidence="1 2">
    <name type="scientific">Pelagerythrobacter marensis</name>
    <dbReference type="NCBI Taxonomy" id="543877"/>
    <lineage>
        <taxon>Bacteria</taxon>
        <taxon>Pseudomonadati</taxon>
        <taxon>Pseudomonadota</taxon>
        <taxon>Alphaproteobacteria</taxon>
        <taxon>Sphingomonadales</taxon>
        <taxon>Erythrobacteraceae</taxon>
        <taxon>Pelagerythrobacter</taxon>
    </lineage>
</organism>
<dbReference type="KEGG" id="amx:AM2010_1096"/>
<evidence type="ECO:0000313" key="2">
    <source>
        <dbReference type="Proteomes" id="UP000037643"/>
    </source>
</evidence>
<dbReference type="InterPro" id="IPR011008">
    <property type="entry name" value="Dimeric_a/b-barrel"/>
</dbReference>
<name>A0A0G3X973_9SPHN</name>
<accession>A0A0G3X973</accession>
<protein>
    <recommendedName>
        <fullName evidence="3">DUF1428 domain-containing protein</fullName>
    </recommendedName>
</protein>
<gene>
    <name evidence="1" type="ORF">AM2010_1096</name>
</gene>
<dbReference type="OrthoDB" id="9792392at2"/>
<sequence>MTYIEGFVAAVPTANEAAYTDHAREASGLFKEFGATRMTENWGDDVSPGEVTDFYKAVQAKDGETVVFSWFEYPDKRTRDAANEKIMTDDRMKAFGESMPFDGKRMIFGGFETIVDQRGEGTPGYVDGVILPVHPDKKAPYVEMAQMMAGKFVSLGAVRVVEGWGDDVPDGETTDFRRAVKVQDGENVVFSFIEWPDKQTRDKAWEAIMSDPEMQMEGNMPFDGQRMFWGGFRPIVDL</sequence>
<dbReference type="RefSeq" id="WP_047806222.1">
    <property type="nucleotide sequence ID" value="NZ_CP011805.1"/>
</dbReference>
<dbReference type="Gene3D" id="3.30.70.100">
    <property type="match status" value="2"/>
</dbReference>
<evidence type="ECO:0000313" key="1">
    <source>
        <dbReference type="EMBL" id="AKM07171.1"/>
    </source>
</evidence>
<reference evidence="1 2" key="1">
    <citation type="submission" date="2015-06" db="EMBL/GenBank/DDBJ databases">
        <authorList>
            <person name="Kim K.M."/>
        </authorList>
    </citation>
    <scope>NUCLEOTIDE SEQUENCE [LARGE SCALE GENOMIC DNA]</scope>
    <source>
        <strain evidence="1 2">KCTC 22370</strain>
    </source>
</reference>
<dbReference type="InterPro" id="IPR009874">
    <property type="entry name" value="DUF1428"/>
</dbReference>
<dbReference type="SUPFAM" id="SSF54909">
    <property type="entry name" value="Dimeric alpha+beta barrel"/>
    <property type="match status" value="2"/>
</dbReference>
<dbReference type="Pfam" id="PF07237">
    <property type="entry name" value="DUF1428"/>
    <property type="match status" value="2"/>
</dbReference>
<keyword evidence="2" id="KW-1185">Reference proteome</keyword>
<dbReference type="PATRIC" id="fig|543877.4.peg.1112"/>
<proteinExistence type="predicted"/>
<dbReference type="EMBL" id="CP011805">
    <property type="protein sequence ID" value="AKM07171.1"/>
    <property type="molecule type" value="Genomic_DNA"/>
</dbReference>
<dbReference type="STRING" id="543877.AM2010_1096"/>
<dbReference type="Proteomes" id="UP000037643">
    <property type="component" value="Chromosome"/>
</dbReference>
<dbReference type="AlphaFoldDB" id="A0A0G3X973"/>